<evidence type="ECO:0000313" key="2">
    <source>
        <dbReference type="EMBL" id="QQU00418.1"/>
    </source>
</evidence>
<keyword evidence="1" id="KW-0472">Membrane</keyword>
<dbReference type="Proteomes" id="UP000255024">
    <property type="component" value="Unassembled WGS sequence"/>
</dbReference>
<keyword evidence="1" id="KW-0812">Transmembrane</keyword>
<protein>
    <recommendedName>
        <fullName evidence="6">PAP2 superfamily</fullName>
    </recommendedName>
</protein>
<keyword evidence="1" id="KW-1133">Transmembrane helix</keyword>
<gene>
    <name evidence="2" type="ORF">I6I88_01195</name>
    <name evidence="3" type="ORF">NCTC11179_03308</name>
</gene>
<feature type="transmembrane region" description="Helical" evidence="1">
    <location>
        <begin position="154"/>
        <end position="175"/>
    </location>
</feature>
<reference evidence="2 5" key="2">
    <citation type="submission" date="2021-01" db="EMBL/GenBank/DDBJ databases">
        <title>FDA dAtabase for Regulatory Grade micrObial Sequences (FDA-ARGOS): Supporting development and validation of Infectious Disease Dx tests.</title>
        <authorList>
            <person name="Sproer C."/>
            <person name="Gronow S."/>
            <person name="Severitt S."/>
            <person name="Schroder I."/>
            <person name="Tallon L."/>
            <person name="Sadzewicz L."/>
            <person name="Zhao X."/>
            <person name="Boylan J."/>
            <person name="Ott S."/>
            <person name="Bowen H."/>
            <person name="Vavikolanu K."/>
            <person name="Mehta A."/>
            <person name="Aluvathingal J."/>
            <person name="Nadendla S."/>
            <person name="Lowell S."/>
            <person name="Myers T."/>
            <person name="Yan Y."/>
            <person name="Sichtig H."/>
        </authorList>
    </citation>
    <scope>NUCLEOTIDE SEQUENCE [LARGE SCALE GENOMIC DNA]</scope>
    <source>
        <strain evidence="2 5">FDAARGOS_1131</strain>
    </source>
</reference>
<feature type="transmembrane region" description="Helical" evidence="1">
    <location>
        <begin position="107"/>
        <end position="124"/>
    </location>
</feature>
<feature type="transmembrane region" description="Helical" evidence="1">
    <location>
        <begin position="38"/>
        <end position="59"/>
    </location>
</feature>
<dbReference type="EMBL" id="UGQL01000002">
    <property type="protein sequence ID" value="STZ69791.1"/>
    <property type="molecule type" value="Genomic_DNA"/>
</dbReference>
<evidence type="ECO:0000313" key="3">
    <source>
        <dbReference type="EMBL" id="STZ69791.1"/>
    </source>
</evidence>
<feature type="transmembrane region" description="Helical" evidence="1">
    <location>
        <begin position="79"/>
        <end position="101"/>
    </location>
</feature>
<name>A0A378U458_MYROD</name>
<evidence type="ECO:0000313" key="5">
    <source>
        <dbReference type="Proteomes" id="UP000596202"/>
    </source>
</evidence>
<evidence type="ECO:0000256" key="1">
    <source>
        <dbReference type="SAM" id="Phobius"/>
    </source>
</evidence>
<keyword evidence="4" id="KW-1185">Reference proteome</keyword>
<dbReference type="GeneID" id="93526244"/>
<dbReference type="Gene3D" id="1.20.144.10">
    <property type="entry name" value="Phosphatidic acid phosphatase type 2/haloperoxidase"/>
    <property type="match status" value="1"/>
</dbReference>
<proteinExistence type="predicted"/>
<evidence type="ECO:0008006" key="6">
    <source>
        <dbReference type="Google" id="ProtNLM"/>
    </source>
</evidence>
<dbReference type="EMBL" id="CP068108">
    <property type="protein sequence ID" value="QQU00418.1"/>
    <property type="molecule type" value="Genomic_DNA"/>
</dbReference>
<accession>A0A378U458</accession>
<feature type="transmembrane region" description="Helical" evidence="1">
    <location>
        <begin position="131"/>
        <end position="148"/>
    </location>
</feature>
<feature type="transmembrane region" description="Helical" evidence="1">
    <location>
        <begin position="7"/>
        <end position="32"/>
    </location>
</feature>
<organism evidence="3 4">
    <name type="scientific">Myroides odoratus</name>
    <name type="common">Flavobacterium odoratum</name>
    <dbReference type="NCBI Taxonomy" id="256"/>
    <lineage>
        <taxon>Bacteria</taxon>
        <taxon>Pseudomonadati</taxon>
        <taxon>Bacteroidota</taxon>
        <taxon>Flavobacteriia</taxon>
        <taxon>Flavobacteriales</taxon>
        <taxon>Flavobacteriaceae</taxon>
        <taxon>Myroides</taxon>
    </lineage>
</organism>
<dbReference type="RefSeq" id="WP_002989823.1">
    <property type="nucleotide sequence ID" value="NZ_CP068107.1"/>
</dbReference>
<evidence type="ECO:0000313" key="4">
    <source>
        <dbReference type="Proteomes" id="UP000255024"/>
    </source>
</evidence>
<dbReference type="Proteomes" id="UP000596202">
    <property type="component" value="Chromosome"/>
</dbReference>
<sequence length="203" mass="23037">MKKLAQLVSYLFHPILVPLQTVGLYFLIQYYYFTPLELSIILSQVAIVTFFIPISIYYLMRSLRILKSSVMVNETKERIFPFAINILLLYTLKSLVLYNNSAYELKIYFWGLIGSYSLLLLGAFLKQKFSVHTALLTAGLTFLILLLIHQKTPALILVIGCILITGITASARLFLRAHTSYEVILGGLIGIVPQILCWVLLTQ</sequence>
<feature type="transmembrane region" description="Helical" evidence="1">
    <location>
        <begin position="182"/>
        <end position="201"/>
    </location>
</feature>
<reference evidence="3 4" key="1">
    <citation type="submission" date="2018-06" db="EMBL/GenBank/DDBJ databases">
        <authorList>
            <consortium name="Pathogen Informatics"/>
            <person name="Doyle S."/>
        </authorList>
    </citation>
    <scope>NUCLEOTIDE SEQUENCE [LARGE SCALE GENOMIC DNA]</scope>
    <source>
        <strain evidence="3 4">NCTC11179</strain>
    </source>
</reference>
<dbReference type="OrthoDB" id="9786064at2"/>
<dbReference type="AlphaFoldDB" id="A0A378U458"/>